<organism evidence="1 2">
    <name type="scientific">Araneus ventricosus</name>
    <name type="common">Orbweaver spider</name>
    <name type="synonym">Epeira ventricosa</name>
    <dbReference type="NCBI Taxonomy" id="182803"/>
    <lineage>
        <taxon>Eukaryota</taxon>
        <taxon>Metazoa</taxon>
        <taxon>Ecdysozoa</taxon>
        <taxon>Arthropoda</taxon>
        <taxon>Chelicerata</taxon>
        <taxon>Arachnida</taxon>
        <taxon>Araneae</taxon>
        <taxon>Araneomorphae</taxon>
        <taxon>Entelegynae</taxon>
        <taxon>Araneoidea</taxon>
        <taxon>Araneidae</taxon>
        <taxon>Araneus</taxon>
    </lineage>
</organism>
<sequence>MKRVQYGQQPPRQMREMVLENRRVTIDEVAFAFNISHDSAHQIIHHELNFHKVCARWVPRKCTAENKLTRVRVSMHGNTVLSDSALTANCDDSFRLISESFTSSDQRNRIIVRCRSFVQTSYGEVMIYQQQQEDKCGMRIKLS</sequence>
<gene>
    <name evidence="1" type="ORF">AVEN_247674_1</name>
</gene>
<dbReference type="Proteomes" id="UP000499080">
    <property type="component" value="Unassembled WGS sequence"/>
</dbReference>
<proteinExistence type="predicted"/>
<protein>
    <recommendedName>
        <fullName evidence="3">Histone-lysine N-methyltransferase SETMAR</fullName>
    </recommendedName>
</protein>
<evidence type="ECO:0000313" key="1">
    <source>
        <dbReference type="EMBL" id="GBO39769.1"/>
    </source>
</evidence>
<evidence type="ECO:0000313" key="2">
    <source>
        <dbReference type="Proteomes" id="UP000499080"/>
    </source>
</evidence>
<dbReference type="AlphaFoldDB" id="A0A4Y2WRE8"/>
<evidence type="ECO:0008006" key="3">
    <source>
        <dbReference type="Google" id="ProtNLM"/>
    </source>
</evidence>
<dbReference type="PANTHER" id="PTHR46060">
    <property type="entry name" value="MARINER MOS1 TRANSPOSASE-LIKE PROTEIN"/>
    <property type="match status" value="1"/>
</dbReference>
<dbReference type="InterPro" id="IPR052709">
    <property type="entry name" value="Transposase-MT_Hybrid"/>
</dbReference>
<reference evidence="1 2" key="1">
    <citation type="journal article" date="2019" name="Sci. Rep.">
        <title>Orb-weaving spider Araneus ventricosus genome elucidates the spidroin gene catalogue.</title>
        <authorList>
            <person name="Kono N."/>
            <person name="Nakamura H."/>
            <person name="Ohtoshi R."/>
            <person name="Moran D.A.P."/>
            <person name="Shinohara A."/>
            <person name="Yoshida Y."/>
            <person name="Fujiwara M."/>
            <person name="Mori M."/>
            <person name="Tomita M."/>
            <person name="Arakawa K."/>
        </authorList>
    </citation>
    <scope>NUCLEOTIDE SEQUENCE [LARGE SCALE GENOMIC DNA]</scope>
</reference>
<dbReference type="EMBL" id="BGPR01064865">
    <property type="protein sequence ID" value="GBO39769.1"/>
    <property type="molecule type" value="Genomic_DNA"/>
</dbReference>
<accession>A0A4Y2WRE8</accession>
<dbReference type="OrthoDB" id="6471471at2759"/>
<dbReference type="PANTHER" id="PTHR46060:SF1">
    <property type="entry name" value="MARINER MOS1 TRANSPOSASE-LIKE PROTEIN"/>
    <property type="match status" value="1"/>
</dbReference>
<name>A0A4Y2WRE8_ARAVE</name>
<comment type="caution">
    <text evidence="1">The sequence shown here is derived from an EMBL/GenBank/DDBJ whole genome shotgun (WGS) entry which is preliminary data.</text>
</comment>
<keyword evidence="2" id="KW-1185">Reference proteome</keyword>